<dbReference type="EMBL" id="OZ019896">
    <property type="protein sequence ID" value="CAK9224317.1"/>
    <property type="molecule type" value="Genomic_DNA"/>
</dbReference>
<gene>
    <name evidence="2" type="ORF">CSSPTR1EN2_LOCUS17271</name>
</gene>
<feature type="compositionally biased region" description="Polar residues" evidence="1">
    <location>
        <begin position="75"/>
        <end position="91"/>
    </location>
</feature>
<name>A0ABP0ULK9_9BRYO</name>
<evidence type="ECO:0000313" key="2">
    <source>
        <dbReference type="EMBL" id="CAK9224317.1"/>
    </source>
</evidence>
<feature type="compositionally biased region" description="Pro residues" evidence="1">
    <location>
        <begin position="95"/>
        <end position="106"/>
    </location>
</feature>
<reference evidence="2" key="1">
    <citation type="submission" date="2024-02" db="EMBL/GenBank/DDBJ databases">
        <authorList>
            <consortium name="ELIXIR-Norway"/>
            <consortium name="Elixir Norway"/>
        </authorList>
    </citation>
    <scope>NUCLEOTIDE SEQUENCE</scope>
</reference>
<feature type="region of interest" description="Disordered" evidence="1">
    <location>
        <begin position="57"/>
        <end position="106"/>
    </location>
</feature>
<accession>A0ABP0ULK9</accession>
<organism evidence="2 3">
    <name type="scientific">Sphagnum troendelagicum</name>
    <dbReference type="NCBI Taxonomy" id="128251"/>
    <lineage>
        <taxon>Eukaryota</taxon>
        <taxon>Viridiplantae</taxon>
        <taxon>Streptophyta</taxon>
        <taxon>Embryophyta</taxon>
        <taxon>Bryophyta</taxon>
        <taxon>Sphagnophytina</taxon>
        <taxon>Sphagnopsida</taxon>
        <taxon>Sphagnales</taxon>
        <taxon>Sphagnaceae</taxon>
        <taxon>Sphagnum</taxon>
    </lineage>
</organism>
<keyword evidence="3" id="KW-1185">Reference proteome</keyword>
<evidence type="ECO:0000313" key="3">
    <source>
        <dbReference type="Proteomes" id="UP001497512"/>
    </source>
</evidence>
<dbReference type="Proteomes" id="UP001497512">
    <property type="component" value="Chromosome 4"/>
</dbReference>
<proteinExistence type="predicted"/>
<evidence type="ECO:0000256" key="1">
    <source>
        <dbReference type="SAM" id="MobiDB-lite"/>
    </source>
</evidence>
<sequence length="106" mass="12078">MSQRGSRIAAYASRTQDAEYQSKLPALRTYPQYDTGKSVQKAQRELRSRVASWIQMEQRKLQSDKGQSNKRRGQIFTQNVPGNKSKQQFGNLTVCPPPAFPTPGRY</sequence>
<protein>
    <submittedName>
        <fullName evidence="2">Uncharacterized protein</fullName>
    </submittedName>
</protein>